<reference evidence="1" key="1">
    <citation type="submission" date="2019-10" db="EMBL/GenBank/DDBJ databases">
        <authorList>
            <consortium name="DOE Joint Genome Institute"/>
            <person name="Kuo A."/>
            <person name="Miyauchi S."/>
            <person name="Kiss E."/>
            <person name="Drula E."/>
            <person name="Kohler A."/>
            <person name="Sanchez-Garcia M."/>
            <person name="Andreopoulos B."/>
            <person name="Barry K.W."/>
            <person name="Bonito G."/>
            <person name="Buee M."/>
            <person name="Carver A."/>
            <person name="Chen C."/>
            <person name="Cichocki N."/>
            <person name="Clum A."/>
            <person name="Culley D."/>
            <person name="Crous P.W."/>
            <person name="Fauchery L."/>
            <person name="Girlanda M."/>
            <person name="Hayes R."/>
            <person name="Keri Z."/>
            <person name="Labutti K."/>
            <person name="Lipzen A."/>
            <person name="Lombard V."/>
            <person name="Magnuson J."/>
            <person name="Maillard F."/>
            <person name="Morin E."/>
            <person name="Murat C."/>
            <person name="Nolan M."/>
            <person name="Ohm R."/>
            <person name="Pangilinan J."/>
            <person name="Pereira M."/>
            <person name="Perotto S."/>
            <person name="Peter M."/>
            <person name="Riley R."/>
            <person name="Sitrit Y."/>
            <person name="Stielow B."/>
            <person name="Szollosi G."/>
            <person name="Zifcakova L."/>
            <person name="Stursova M."/>
            <person name="Spatafora J.W."/>
            <person name="Tedersoo L."/>
            <person name="Vaario L.-M."/>
            <person name="Yamada A."/>
            <person name="Yan M."/>
            <person name="Wang P."/>
            <person name="Xu J."/>
            <person name="Bruns T."/>
            <person name="Baldrian P."/>
            <person name="Vilgalys R."/>
            <person name="Henrissat B."/>
            <person name="Grigoriev I.V."/>
            <person name="Hibbett D."/>
            <person name="Nagy L.G."/>
            <person name="Martin F.M."/>
        </authorList>
    </citation>
    <scope>NUCLEOTIDE SEQUENCE</scope>
    <source>
        <strain evidence="1">P2</strain>
    </source>
</reference>
<keyword evidence="2" id="KW-1185">Reference proteome</keyword>
<gene>
    <name evidence="1" type="ORF">BDM02DRAFT_3112293</name>
</gene>
<organism evidence="1 2">
    <name type="scientific">Thelephora ganbajun</name>
    <name type="common">Ganba fungus</name>
    <dbReference type="NCBI Taxonomy" id="370292"/>
    <lineage>
        <taxon>Eukaryota</taxon>
        <taxon>Fungi</taxon>
        <taxon>Dikarya</taxon>
        <taxon>Basidiomycota</taxon>
        <taxon>Agaricomycotina</taxon>
        <taxon>Agaricomycetes</taxon>
        <taxon>Thelephorales</taxon>
        <taxon>Thelephoraceae</taxon>
        <taxon>Thelephora</taxon>
    </lineage>
</organism>
<accession>A0ACB6ZLB9</accession>
<name>A0ACB6ZLB9_THEGA</name>
<evidence type="ECO:0000313" key="2">
    <source>
        <dbReference type="Proteomes" id="UP000886501"/>
    </source>
</evidence>
<protein>
    <submittedName>
        <fullName evidence="1">Uncharacterized protein</fullName>
    </submittedName>
</protein>
<sequence length="154" mass="17500">MLWHHRTRPRTIFDSPESERGSRTFHPSKSWLKSSCALRVPIPSGDAHLWYQRPSRDSVLAVFSSSMFIFLITDRVGGRAFTLPRRLVILSSPVCSPLRISALMHMPGSPTVERRLNDELTRVGRVSTQQEAQEFADVVSDVYRPPLGHAIYDI</sequence>
<comment type="caution">
    <text evidence="1">The sequence shown here is derived from an EMBL/GenBank/DDBJ whole genome shotgun (WGS) entry which is preliminary data.</text>
</comment>
<proteinExistence type="predicted"/>
<reference evidence="1" key="2">
    <citation type="journal article" date="2020" name="Nat. Commun.">
        <title>Large-scale genome sequencing of mycorrhizal fungi provides insights into the early evolution of symbiotic traits.</title>
        <authorList>
            <person name="Miyauchi S."/>
            <person name="Kiss E."/>
            <person name="Kuo A."/>
            <person name="Drula E."/>
            <person name="Kohler A."/>
            <person name="Sanchez-Garcia M."/>
            <person name="Morin E."/>
            <person name="Andreopoulos B."/>
            <person name="Barry K.W."/>
            <person name="Bonito G."/>
            <person name="Buee M."/>
            <person name="Carver A."/>
            <person name="Chen C."/>
            <person name="Cichocki N."/>
            <person name="Clum A."/>
            <person name="Culley D."/>
            <person name="Crous P.W."/>
            <person name="Fauchery L."/>
            <person name="Girlanda M."/>
            <person name="Hayes R.D."/>
            <person name="Keri Z."/>
            <person name="LaButti K."/>
            <person name="Lipzen A."/>
            <person name="Lombard V."/>
            <person name="Magnuson J."/>
            <person name="Maillard F."/>
            <person name="Murat C."/>
            <person name="Nolan M."/>
            <person name="Ohm R.A."/>
            <person name="Pangilinan J."/>
            <person name="Pereira M.F."/>
            <person name="Perotto S."/>
            <person name="Peter M."/>
            <person name="Pfister S."/>
            <person name="Riley R."/>
            <person name="Sitrit Y."/>
            <person name="Stielow J.B."/>
            <person name="Szollosi G."/>
            <person name="Zifcakova L."/>
            <person name="Stursova M."/>
            <person name="Spatafora J.W."/>
            <person name="Tedersoo L."/>
            <person name="Vaario L.M."/>
            <person name="Yamada A."/>
            <person name="Yan M."/>
            <person name="Wang P."/>
            <person name="Xu J."/>
            <person name="Bruns T."/>
            <person name="Baldrian P."/>
            <person name="Vilgalys R."/>
            <person name="Dunand C."/>
            <person name="Henrissat B."/>
            <person name="Grigoriev I.V."/>
            <person name="Hibbett D."/>
            <person name="Nagy L.G."/>
            <person name="Martin F.M."/>
        </authorList>
    </citation>
    <scope>NUCLEOTIDE SEQUENCE</scope>
    <source>
        <strain evidence="1">P2</strain>
    </source>
</reference>
<dbReference type="Proteomes" id="UP000886501">
    <property type="component" value="Unassembled WGS sequence"/>
</dbReference>
<evidence type="ECO:0000313" key="1">
    <source>
        <dbReference type="EMBL" id="KAF9650319.1"/>
    </source>
</evidence>
<dbReference type="EMBL" id="MU117986">
    <property type="protein sequence ID" value="KAF9650319.1"/>
    <property type="molecule type" value="Genomic_DNA"/>
</dbReference>